<organism evidence="2 3">
    <name type="scientific">Aeropyrum pernix</name>
    <dbReference type="NCBI Taxonomy" id="56636"/>
    <lineage>
        <taxon>Archaea</taxon>
        <taxon>Thermoproteota</taxon>
        <taxon>Thermoprotei</taxon>
        <taxon>Desulfurococcales</taxon>
        <taxon>Desulfurococcaceae</taxon>
        <taxon>Aeropyrum</taxon>
    </lineage>
</organism>
<dbReference type="Proteomes" id="UP000291213">
    <property type="component" value="Unassembled WGS sequence"/>
</dbReference>
<comment type="similarity">
    <text evidence="1">Belongs to the CutA family.</text>
</comment>
<dbReference type="SUPFAM" id="SSF54913">
    <property type="entry name" value="GlnB-like"/>
    <property type="match status" value="1"/>
</dbReference>
<dbReference type="Gene3D" id="3.30.70.120">
    <property type="match status" value="1"/>
</dbReference>
<dbReference type="InterPro" id="IPR004323">
    <property type="entry name" value="Ion_tolerance_CutA"/>
</dbReference>
<evidence type="ECO:0000313" key="3">
    <source>
        <dbReference type="Proteomes" id="UP000291213"/>
    </source>
</evidence>
<dbReference type="OrthoDB" id="8015at2157"/>
<gene>
    <name evidence="2" type="ORF">apy_09470</name>
</gene>
<dbReference type="RefSeq" id="WP_131160211.1">
    <property type="nucleotide sequence ID" value="NZ_BDMD01000048.1"/>
</dbReference>
<comment type="caution">
    <text evidence="2">The sequence shown here is derived from an EMBL/GenBank/DDBJ whole genome shotgun (WGS) entry which is preliminary data.</text>
</comment>
<evidence type="ECO:0000256" key="1">
    <source>
        <dbReference type="ARBA" id="ARBA00010169"/>
    </source>
</evidence>
<dbReference type="InterPro" id="IPR011322">
    <property type="entry name" value="N-reg_PII-like_a/b"/>
</dbReference>
<dbReference type="GO" id="GO:0010038">
    <property type="term" value="P:response to metal ion"/>
    <property type="evidence" value="ECO:0007669"/>
    <property type="project" value="InterPro"/>
</dbReference>
<dbReference type="EMBL" id="BDMD01000048">
    <property type="protein sequence ID" value="GBF09222.1"/>
    <property type="molecule type" value="Genomic_DNA"/>
</dbReference>
<reference evidence="2 3" key="1">
    <citation type="submission" date="2017-02" db="EMBL/GenBank/DDBJ databases">
        <title>isolation and characterization of a novel temperate virus Aeropyrum globular virus 1 infecting hyperthermophilic archaeon Aeropyrum.</title>
        <authorList>
            <person name="Yumiya M."/>
            <person name="Yoshida T."/>
            <person name="Sako Y."/>
        </authorList>
    </citation>
    <scope>NUCLEOTIDE SEQUENCE [LARGE SCALE GENOMIC DNA]</scope>
    <source>
        <strain evidence="2 3">YK1-12-2013</strain>
    </source>
</reference>
<proteinExistence type="inferred from homology"/>
<dbReference type="PANTHER" id="PTHR23419">
    <property type="entry name" value="DIVALENT CATION TOLERANCE CUTA-RELATED"/>
    <property type="match status" value="1"/>
</dbReference>
<evidence type="ECO:0000313" key="2">
    <source>
        <dbReference type="EMBL" id="GBF09222.1"/>
    </source>
</evidence>
<accession>A0A401HA37</accession>
<sequence length="106" mass="11857">MSRVKVVLVTAPKGDGDRLAREIVEQRLAACVNVVRGIKSYYWWEGSINLDDEDLLIIKTSEEKLDSLIKAVKEIHPYSVPEILALDVSRGNESYVEWVVKEVGGG</sequence>
<dbReference type="AlphaFoldDB" id="A0A401HA37"/>
<dbReference type="PANTHER" id="PTHR23419:SF8">
    <property type="entry name" value="FI09726P"/>
    <property type="match status" value="1"/>
</dbReference>
<dbReference type="Pfam" id="PF03091">
    <property type="entry name" value="CutA1"/>
    <property type="match status" value="1"/>
</dbReference>
<protein>
    <submittedName>
        <fullName evidence="2">CutA homolog</fullName>
    </submittedName>
</protein>
<dbReference type="GO" id="GO:0005507">
    <property type="term" value="F:copper ion binding"/>
    <property type="evidence" value="ECO:0007669"/>
    <property type="project" value="TreeGrafter"/>
</dbReference>
<name>A0A401HA37_AERPX</name>
<dbReference type="InterPro" id="IPR015867">
    <property type="entry name" value="N-reg_PII/ATP_PRibTrfase_C"/>
</dbReference>